<dbReference type="EMBL" id="CP095071">
    <property type="protein sequence ID" value="UOQ84738.1"/>
    <property type="molecule type" value="Genomic_DNA"/>
</dbReference>
<protein>
    <submittedName>
        <fullName evidence="1">Sulfotransferase family protein</fullName>
    </submittedName>
</protein>
<proteinExistence type="predicted"/>
<keyword evidence="2" id="KW-1185">Reference proteome</keyword>
<sequence>MKGELYKLNEDLIIFMHIPKTGGTTLNSIFRRQYEENQFYNHLLPDEMKSKYMELNELDKNNIKAVAGHYFYGIHAIFSRPFSYFTMLRDPVDRVVSLYYYYQSKPAVFPKFKDMTFEEFINKHSEAHNCQTKMIAGLSEPTIDLAKENLRTFSVIGLNERFDESLILMQKALGWNTLEYERLNITKKRPLKSKLSKEFISLIEDNNQLDIELYQYAQELFEQQLQNGLEKKDS</sequence>
<dbReference type="InterPro" id="IPR053259">
    <property type="entry name" value="Golvesin-related_Golgi"/>
</dbReference>
<dbReference type="PANTHER" id="PTHR32301:SF6">
    <property type="entry name" value="GOLVESIN-RELATED"/>
    <property type="match status" value="1"/>
</dbReference>
<reference evidence="1 2" key="1">
    <citation type="submission" date="2022-04" db="EMBL/GenBank/DDBJ databases">
        <title>Gracilibacillus sp. isolated from saltern.</title>
        <authorList>
            <person name="Won M."/>
            <person name="Lee C.-M."/>
            <person name="Woen H.-Y."/>
            <person name="Kwon S.-W."/>
        </authorList>
    </citation>
    <scope>NUCLEOTIDE SEQUENCE [LARGE SCALE GENOMIC DNA]</scope>
    <source>
        <strain evidence="1 2">SSPM10-3</strain>
    </source>
</reference>
<evidence type="ECO:0000313" key="2">
    <source>
        <dbReference type="Proteomes" id="UP000831537"/>
    </source>
</evidence>
<gene>
    <name evidence="1" type="ORF">MUN87_19090</name>
</gene>
<evidence type="ECO:0000313" key="1">
    <source>
        <dbReference type="EMBL" id="UOQ84738.1"/>
    </source>
</evidence>
<accession>A0ABY4GKL5</accession>
<name>A0ABY4GKL5_9BACI</name>
<organism evidence="1 2">
    <name type="scientific">Gracilibacillus salinarum</name>
    <dbReference type="NCBI Taxonomy" id="2932255"/>
    <lineage>
        <taxon>Bacteria</taxon>
        <taxon>Bacillati</taxon>
        <taxon>Bacillota</taxon>
        <taxon>Bacilli</taxon>
        <taxon>Bacillales</taxon>
        <taxon>Bacillaceae</taxon>
        <taxon>Gracilibacillus</taxon>
    </lineage>
</organism>
<dbReference type="RefSeq" id="WP_244742914.1">
    <property type="nucleotide sequence ID" value="NZ_CP095071.1"/>
</dbReference>
<dbReference type="InterPro" id="IPR027417">
    <property type="entry name" value="P-loop_NTPase"/>
</dbReference>
<dbReference type="PANTHER" id="PTHR32301">
    <property type="entry name" value="COUNTIN RECEPTOR CNR3-RELATED"/>
    <property type="match status" value="1"/>
</dbReference>
<dbReference type="Proteomes" id="UP000831537">
    <property type="component" value="Chromosome"/>
</dbReference>
<dbReference type="InterPro" id="IPR005331">
    <property type="entry name" value="Sulfotransferase"/>
</dbReference>
<dbReference type="Gene3D" id="3.40.50.300">
    <property type="entry name" value="P-loop containing nucleotide triphosphate hydrolases"/>
    <property type="match status" value="1"/>
</dbReference>
<dbReference type="Pfam" id="PF03567">
    <property type="entry name" value="Sulfotransfer_2"/>
    <property type="match status" value="1"/>
</dbReference>
<dbReference type="SUPFAM" id="SSF52540">
    <property type="entry name" value="P-loop containing nucleoside triphosphate hydrolases"/>
    <property type="match status" value="1"/>
</dbReference>